<dbReference type="CDD" id="cd01055">
    <property type="entry name" value="Nonheme_Ferritin"/>
    <property type="match status" value="1"/>
</dbReference>
<protein>
    <submittedName>
        <fullName evidence="3">Non-heme ferritin-like protein</fullName>
    </submittedName>
</protein>
<reference evidence="3" key="1">
    <citation type="submission" date="2022-03" db="EMBL/GenBank/DDBJ databases">
        <title>Proposal of a novel genus Dryocolo and two novel species.</title>
        <authorList>
            <person name="Maddock D.W."/>
            <person name="Brady C.L."/>
            <person name="Denman S."/>
            <person name="Arnold D."/>
        </authorList>
    </citation>
    <scope>NUCLEOTIDE SEQUENCE</scope>
    <source>
        <strain evidence="3">H6W4</strain>
    </source>
</reference>
<keyword evidence="4" id="KW-1185">Reference proteome</keyword>
<dbReference type="InterPro" id="IPR012347">
    <property type="entry name" value="Ferritin-like"/>
</dbReference>
<accession>A0A9X2W7S1</accession>
<organism evidence="3 4">
    <name type="scientific">Dryocola boscaweniae</name>
    <dbReference type="NCBI Taxonomy" id="2925397"/>
    <lineage>
        <taxon>Bacteria</taxon>
        <taxon>Pseudomonadati</taxon>
        <taxon>Pseudomonadota</taxon>
        <taxon>Gammaproteobacteria</taxon>
        <taxon>Enterobacterales</taxon>
        <taxon>Enterobacteriaceae</taxon>
        <taxon>Dryocola</taxon>
    </lineage>
</organism>
<comment type="caution">
    <text evidence="3">The sequence shown here is derived from an EMBL/GenBank/DDBJ whole genome shotgun (WGS) entry which is preliminary data.</text>
</comment>
<dbReference type="GO" id="GO:0008199">
    <property type="term" value="F:ferric iron binding"/>
    <property type="evidence" value="ECO:0007669"/>
    <property type="project" value="InterPro"/>
</dbReference>
<feature type="domain" description="Ferritin-like diiron" evidence="2">
    <location>
        <begin position="1"/>
        <end position="145"/>
    </location>
</feature>
<dbReference type="InterPro" id="IPR008331">
    <property type="entry name" value="Ferritin_DPS_dom"/>
</dbReference>
<dbReference type="Pfam" id="PF00210">
    <property type="entry name" value="Ferritin"/>
    <property type="match status" value="1"/>
</dbReference>
<dbReference type="Gene3D" id="1.20.1260.10">
    <property type="match status" value="1"/>
</dbReference>
<dbReference type="RefSeq" id="WP_271122967.1">
    <property type="nucleotide sequence ID" value="NZ_JALHAN010000064.1"/>
</dbReference>
<evidence type="ECO:0000256" key="1">
    <source>
        <dbReference type="ARBA" id="ARBA00006950"/>
    </source>
</evidence>
<dbReference type="InterPro" id="IPR009040">
    <property type="entry name" value="Ferritin-like_diiron"/>
</dbReference>
<sequence length="167" mass="18847">MAVPGMVQKLNEQMNGGFYTSNLYLQLSAWCVEKNLIGTAAFLRHQAQSNVTQMMRVFNFMKQAGGNPIVGEIETPQSKCDSLEALFQQTLADHQQRSKTLTQLTDEAKALNDYRTLFFLQSVQSEQQQDGLLLNTLLDEVRNARKAGLCMAQTDQHLTNLVCHQQH</sequence>
<dbReference type="InterPro" id="IPR009078">
    <property type="entry name" value="Ferritin-like_SF"/>
</dbReference>
<evidence type="ECO:0000313" key="3">
    <source>
        <dbReference type="EMBL" id="MCT4702212.1"/>
    </source>
</evidence>
<dbReference type="EMBL" id="JALHAP010000077">
    <property type="protein sequence ID" value="MCT4702212.1"/>
    <property type="molecule type" value="Genomic_DNA"/>
</dbReference>
<dbReference type="AlphaFoldDB" id="A0A9X2W7S1"/>
<dbReference type="InterPro" id="IPR041719">
    <property type="entry name" value="Ferritin_prok"/>
</dbReference>
<evidence type="ECO:0000313" key="4">
    <source>
        <dbReference type="Proteomes" id="UP001150641"/>
    </source>
</evidence>
<gene>
    <name evidence="3" type="ORF">MUA00_10460</name>
</gene>
<comment type="similarity">
    <text evidence="1">Belongs to the ferritin family. Prokaryotic subfamily.</text>
</comment>
<dbReference type="Proteomes" id="UP001150641">
    <property type="component" value="Unassembled WGS sequence"/>
</dbReference>
<evidence type="ECO:0000259" key="2">
    <source>
        <dbReference type="PROSITE" id="PS50905"/>
    </source>
</evidence>
<proteinExistence type="inferred from homology"/>
<name>A0A9X2W7S1_9ENTR</name>
<dbReference type="NCBIfam" id="NF011597">
    <property type="entry name" value="PRK15022.1"/>
    <property type="match status" value="1"/>
</dbReference>
<dbReference type="SUPFAM" id="SSF47240">
    <property type="entry name" value="Ferritin-like"/>
    <property type="match status" value="1"/>
</dbReference>
<dbReference type="PROSITE" id="PS50905">
    <property type="entry name" value="FERRITIN_LIKE"/>
    <property type="match status" value="1"/>
</dbReference>